<organism evidence="3 4">
    <name type="scientific">Mycobacterium vicinigordonae</name>
    <dbReference type="NCBI Taxonomy" id="1719132"/>
    <lineage>
        <taxon>Bacteria</taxon>
        <taxon>Bacillati</taxon>
        <taxon>Actinomycetota</taxon>
        <taxon>Actinomycetes</taxon>
        <taxon>Mycobacteriales</taxon>
        <taxon>Mycobacteriaceae</taxon>
        <taxon>Mycobacterium</taxon>
    </lineage>
</organism>
<dbReference type="EMBL" id="CP059165">
    <property type="protein sequence ID" value="QLL05366.1"/>
    <property type="molecule type" value="Genomic_DNA"/>
</dbReference>
<dbReference type="InterPro" id="IPR039561">
    <property type="entry name" value="Peptidase_M15C"/>
</dbReference>
<dbReference type="Gene3D" id="1.10.530.10">
    <property type="match status" value="1"/>
</dbReference>
<accession>A0A7D6E0C4</accession>
<feature type="compositionally biased region" description="Basic residues" evidence="1">
    <location>
        <begin position="538"/>
        <end position="555"/>
    </location>
</feature>
<name>A0A7D6E0C4_9MYCO</name>
<feature type="compositionally biased region" description="Low complexity" evidence="1">
    <location>
        <begin position="556"/>
        <end position="581"/>
    </location>
</feature>
<evidence type="ECO:0000256" key="1">
    <source>
        <dbReference type="SAM" id="MobiDB-lite"/>
    </source>
</evidence>
<dbReference type="KEGG" id="mgor:H0P51_15940"/>
<dbReference type="InterPro" id="IPR023346">
    <property type="entry name" value="Lysozyme-like_dom_sf"/>
</dbReference>
<gene>
    <name evidence="3" type="ORF">H0P51_15940</name>
</gene>
<dbReference type="SUPFAM" id="SSF53955">
    <property type="entry name" value="Lysozyme-like"/>
    <property type="match status" value="1"/>
</dbReference>
<evidence type="ECO:0000259" key="2">
    <source>
        <dbReference type="Pfam" id="PF13539"/>
    </source>
</evidence>
<dbReference type="Pfam" id="PF13539">
    <property type="entry name" value="Peptidase_M15_4"/>
    <property type="match status" value="1"/>
</dbReference>
<evidence type="ECO:0000313" key="4">
    <source>
        <dbReference type="Proteomes" id="UP000510682"/>
    </source>
</evidence>
<sequence>MTENGWPPDTNAAPFVSIPLSECSRVTIPGTTLTLQFQKGAPAAILPAFMADLNWYVESANNDSAYNDEASWTDGNSVGTSNHLGATAFDYNWNDHPMGPKVPELAAGWQGSEITNWQPEELRVRELLDYYTYKGIQMVWWGNDWDSPHDSMHFQMGYHTFENQDICQEFIATFIDTTTGFSKFKEFKASQQPAQVDVLVKATGLSTDKCAEIFPTLVEGLTLAQCVNVNRIAMFIAQTREESDNYNTTEEYGAGPTGDAYKGRSWIQITWQSNYAAFGAWAFRQGLIADPNQFVNDPTSLADIKWAGVGAAWYWVARHGGHNLINDDCDKGDIRAVTYTINGGYNGLDVRTAYWNQAKAVGDDLLALINAGATKSDDSAAAPAAPVGALTAEEQRAMYNEVMKRGPSRSFLATDGKAVETELGFIYNIDGNAWNLMLTISYLVGHPLAMSQVEAVAKGHFPDGSYVDTNAWLQQFGEEYCQGLVAFKQKLDALFAFGPAAVPSAQQAPALIAPTLGIRTREAGPADNRAGAVPAKKSPAKKSPPKKSPAKKPAAKKQPPTKSPATTSPTTANAPAEEPVK</sequence>
<reference evidence="3" key="2">
    <citation type="submission" date="2020-07" db="EMBL/GenBank/DDBJ databases">
        <authorList>
            <person name="Yu X."/>
        </authorList>
    </citation>
    <scope>NUCLEOTIDE SEQUENCE [LARGE SCALE GENOMIC DNA]</scope>
    <source>
        <strain evidence="3">24T</strain>
    </source>
</reference>
<keyword evidence="4" id="KW-1185">Reference proteome</keyword>
<reference evidence="3" key="1">
    <citation type="submission" date="2020-07" db="EMBL/GenBank/DDBJ databases">
        <title>Description of Mycobacterium gordonae subsp. intergordonae subsp.nov. and Mycobacterium gordonae subsp. gordonae subsp. nov.</title>
        <authorList>
            <person name="Huang H."/>
        </authorList>
    </citation>
    <scope>NUCLEOTIDE SEQUENCE [LARGE SCALE GENOMIC DNA]</scope>
    <source>
        <strain evidence="3">24T</strain>
    </source>
</reference>
<proteinExistence type="predicted"/>
<dbReference type="RefSeq" id="WP_180913776.1">
    <property type="nucleotide sequence ID" value="NZ_CP059165.1"/>
</dbReference>
<dbReference type="GO" id="GO:0008233">
    <property type="term" value="F:peptidase activity"/>
    <property type="evidence" value="ECO:0007669"/>
    <property type="project" value="InterPro"/>
</dbReference>
<dbReference type="AlphaFoldDB" id="A0A7D6E0C4"/>
<feature type="region of interest" description="Disordered" evidence="1">
    <location>
        <begin position="522"/>
        <end position="581"/>
    </location>
</feature>
<evidence type="ECO:0000313" key="3">
    <source>
        <dbReference type="EMBL" id="QLL05366.1"/>
    </source>
</evidence>
<feature type="domain" description="Peptidase M15C" evidence="2">
    <location>
        <begin position="79"/>
        <end position="156"/>
    </location>
</feature>
<dbReference type="Proteomes" id="UP000510682">
    <property type="component" value="Chromosome"/>
</dbReference>
<protein>
    <submittedName>
        <fullName evidence="3">M15 family metallopeptidase</fullName>
    </submittedName>
</protein>